<sequence>MARAGKILPCAPAFAPKQNLAKSLRLTTRNLAKTRFHSEQNSPETRAKNLI</sequence>
<comment type="caution">
    <text evidence="1">The sequence shown here is derived from an EMBL/GenBank/DDBJ whole genome shotgun (WGS) entry which is preliminary data.</text>
</comment>
<protein>
    <submittedName>
        <fullName evidence="1">Uncharacterized protein</fullName>
    </submittedName>
</protein>
<accession>C8PIB2</accession>
<dbReference type="EMBL" id="ACYG01000025">
    <property type="protein sequence ID" value="EEV17502.1"/>
    <property type="molecule type" value="Genomic_DNA"/>
</dbReference>
<organism evidence="1 2">
    <name type="scientific">Campylobacter gracilis RM3268</name>
    <dbReference type="NCBI Taxonomy" id="553220"/>
    <lineage>
        <taxon>Bacteria</taxon>
        <taxon>Pseudomonadati</taxon>
        <taxon>Campylobacterota</taxon>
        <taxon>Epsilonproteobacteria</taxon>
        <taxon>Campylobacterales</taxon>
        <taxon>Campylobacteraceae</taxon>
        <taxon>Campylobacter</taxon>
    </lineage>
</organism>
<keyword evidence="2" id="KW-1185">Reference proteome</keyword>
<dbReference type="AlphaFoldDB" id="C8PIB2"/>
<name>C8PIB2_9BACT</name>
<evidence type="ECO:0000313" key="1">
    <source>
        <dbReference type="EMBL" id="EEV17502.1"/>
    </source>
</evidence>
<proteinExistence type="predicted"/>
<reference evidence="1 2" key="1">
    <citation type="submission" date="2009-07" db="EMBL/GenBank/DDBJ databases">
        <authorList>
            <person name="Madupu R."/>
            <person name="Sebastian Y."/>
            <person name="Durkin A.S."/>
            <person name="Torralba M."/>
            <person name="Methe B."/>
            <person name="Sutton G.G."/>
            <person name="Strausberg R.L."/>
            <person name="Nelson K.E."/>
        </authorList>
    </citation>
    <scope>NUCLEOTIDE SEQUENCE [LARGE SCALE GENOMIC DNA]</scope>
    <source>
        <strain evidence="1 2">RM3268</strain>
    </source>
</reference>
<gene>
    <name evidence="1" type="ORF">CAMGR0001_0093</name>
</gene>
<evidence type="ECO:0000313" key="2">
    <source>
        <dbReference type="Proteomes" id="UP000005709"/>
    </source>
</evidence>
<dbReference type="Proteomes" id="UP000005709">
    <property type="component" value="Unassembled WGS sequence"/>
</dbReference>